<dbReference type="NCBIfam" id="TIGR00389">
    <property type="entry name" value="glyS_dimeric"/>
    <property type="match status" value="1"/>
</dbReference>
<keyword evidence="2 8" id="KW-0963">Cytoplasm</keyword>
<dbReference type="Proteomes" id="UP000216339">
    <property type="component" value="Unassembled WGS sequence"/>
</dbReference>
<dbReference type="FunFam" id="3.40.50.800:FF:000002">
    <property type="entry name" value="Glycine--tRNA ligase"/>
    <property type="match status" value="1"/>
</dbReference>
<dbReference type="InterPro" id="IPR022961">
    <property type="entry name" value="Gly_tRNA_ligase_bac"/>
</dbReference>
<comment type="caution">
    <text evidence="10">The sequence shown here is derived from an EMBL/GenBank/DDBJ whole genome shotgun (WGS) entry which is preliminary data.</text>
</comment>
<dbReference type="Pfam" id="PF00587">
    <property type="entry name" value="tRNA-synt_2b"/>
    <property type="match status" value="1"/>
</dbReference>
<dbReference type="GO" id="GO:0005524">
    <property type="term" value="F:ATP binding"/>
    <property type="evidence" value="ECO:0007669"/>
    <property type="project" value="UniProtKB-UniRule"/>
</dbReference>
<evidence type="ECO:0000256" key="2">
    <source>
        <dbReference type="ARBA" id="ARBA00022490"/>
    </source>
</evidence>
<dbReference type="GO" id="GO:0015966">
    <property type="term" value="P:diadenosine tetraphosphate biosynthetic process"/>
    <property type="evidence" value="ECO:0007669"/>
    <property type="project" value="UniProtKB-ARBA"/>
</dbReference>
<dbReference type="AlphaFoldDB" id="A0A271IZP8"/>
<gene>
    <name evidence="8" type="primary">glyQS</name>
    <name evidence="10" type="ORF">BSZ37_06875</name>
</gene>
<feature type="binding site" evidence="8">
    <location>
        <begin position="300"/>
        <end position="301"/>
    </location>
    <ligand>
        <name>ATP</name>
        <dbReference type="ChEBI" id="CHEBI:30616"/>
    </ligand>
</feature>
<comment type="subcellular location">
    <subcellularLocation>
        <location evidence="8">Cytoplasm</location>
    </subcellularLocation>
</comment>
<proteinExistence type="inferred from homology"/>
<dbReference type="SUPFAM" id="SSF55681">
    <property type="entry name" value="Class II aaRS and biotin synthetases"/>
    <property type="match status" value="1"/>
</dbReference>
<dbReference type="Gene3D" id="3.30.40.230">
    <property type="match status" value="1"/>
</dbReference>
<feature type="binding site" evidence="8">
    <location>
        <begin position="228"/>
        <end position="233"/>
    </location>
    <ligand>
        <name>ATP</name>
        <dbReference type="ChEBI" id="CHEBI:30616"/>
    </ligand>
</feature>
<dbReference type="Pfam" id="PF03129">
    <property type="entry name" value="HGTP_anticodon"/>
    <property type="match status" value="1"/>
</dbReference>
<dbReference type="InterPro" id="IPR002314">
    <property type="entry name" value="aa-tRNA-synt_IIb"/>
</dbReference>
<feature type="binding site" evidence="8">
    <location>
        <begin position="218"/>
        <end position="220"/>
    </location>
    <ligand>
        <name>ATP</name>
        <dbReference type="ChEBI" id="CHEBI:30616"/>
    </ligand>
</feature>
<accession>A0A271IZP8</accession>
<evidence type="ECO:0000256" key="5">
    <source>
        <dbReference type="ARBA" id="ARBA00022840"/>
    </source>
</evidence>
<feature type="domain" description="Aminoacyl-transfer RNA synthetases class-II family profile" evidence="9">
    <location>
        <begin position="120"/>
        <end position="374"/>
    </location>
</feature>
<keyword evidence="3 8" id="KW-0436">Ligase</keyword>
<dbReference type="RefSeq" id="WP_095509832.1">
    <property type="nucleotide sequence ID" value="NZ_MQWD01000001.1"/>
</dbReference>
<keyword evidence="7 8" id="KW-0030">Aminoacyl-tRNA synthetase</keyword>
<dbReference type="PANTHER" id="PTHR10745:SF8">
    <property type="entry name" value="DNA POLYMERASE SUBUNIT GAMMA-2, MITOCHONDRIAL"/>
    <property type="match status" value="1"/>
</dbReference>
<sequence>MADLDTIVSLSKRRGFLFPSSEIYGGLGAVYDYGPLGVELKRNVRERWWNAMVREHDNVVGIDAAILMHPTVWKASGHVDAFSDPLIDDKASKRRYRADQLIEGHIEKLRKKGKDEQADAVYDRFVEALNADEPAPALGAIIQDEEIRSPDSGAFDWTEVRQFNLMFETATGALAEEANKIYLRPETAQGIFVHFKDVAETARQQVPFGIAQIGKAFRNEIVARQFIFRMREFEQMEMQYFVAPGSQMEAYEAWAETRMQWHANNGIRTEKLRWHDHEKLAHYADAAKDVQYEFPFGWNEIEGIHSRTDYDLSRHQEYSGKKLEYFDQASRERYIPYVVETSVGLDRTILMVLCDAYREEEVDGDTRTVLKFHPALAPFTAAVFPLVKKDGMPERAHEIEADLRKQFNVMYDESGAVGRRYRRQDEIGTPFCITVDGDTGEDGTVTVRERDSMEQDRIPAENVRRYIEDRIEGWAPQP</sequence>
<name>A0A271IZP8_9BACT</name>
<dbReference type="PROSITE" id="PS50862">
    <property type="entry name" value="AA_TRNA_LIGASE_II"/>
    <property type="match status" value="1"/>
</dbReference>
<dbReference type="CDD" id="cd00774">
    <property type="entry name" value="GlyRS-like_core"/>
    <property type="match status" value="1"/>
</dbReference>
<dbReference type="PRINTS" id="PR01043">
    <property type="entry name" value="TRNASYNTHGLY"/>
</dbReference>
<dbReference type="InterPro" id="IPR036621">
    <property type="entry name" value="Anticodon-bd_dom_sf"/>
</dbReference>
<keyword evidence="6 8" id="KW-0648">Protein biosynthesis</keyword>
<keyword evidence="5 8" id="KW-0067">ATP-binding</keyword>
<feature type="binding site" evidence="8">
    <location>
        <position position="97"/>
    </location>
    <ligand>
        <name>substrate</name>
    </ligand>
</feature>
<evidence type="ECO:0000256" key="4">
    <source>
        <dbReference type="ARBA" id="ARBA00022741"/>
    </source>
</evidence>
<dbReference type="GO" id="GO:1990742">
    <property type="term" value="C:microvesicle"/>
    <property type="evidence" value="ECO:0007669"/>
    <property type="project" value="UniProtKB-ARBA"/>
</dbReference>
<comment type="catalytic activity">
    <reaction evidence="8">
        <text>tRNA(Gly) + glycine + ATP = glycyl-tRNA(Gly) + AMP + diphosphate</text>
        <dbReference type="Rhea" id="RHEA:16013"/>
        <dbReference type="Rhea" id="RHEA-COMP:9664"/>
        <dbReference type="Rhea" id="RHEA-COMP:9683"/>
        <dbReference type="ChEBI" id="CHEBI:30616"/>
        <dbReference type="ChEBI" id="CHEBI:33019"/>
        <dbReference type="ChEBI" id="CHEBI:57305"/>
        <dbReference type="ChEBI" id="CHEBI:78442"/>
        <dbReference type="ChEBI" id="CHEBI:78522"/>
        <dbReference type="ChEBI" id="CHEBI:456215"/>
        <dbReference type="EC" id="6.1.1.14"/>
    </reaction>
</comment>
<dbReference type="GO" id="GO:0004081">
    <property type="term" value="F:bis(5'-nucleosyl)-tetraphosphatase (asymmetrical) activity"/>
    <property type="evidence" value="ECO:0007669"/>
    <property type="project" value="UniProtKB-ARBA"/>
</dbReference>
<dbReference type="InterPro" id="IPR006195">
    <property type="entry name" value="aa-tRNA-synth_II"/>
</dbReference>
<comment type="function">
    <text evidence="8">Catalyzes the attachment of glycine to tRNA(Gly).</text>
</comment>
<dbReference type="OrthoDB" id="9760853at2"/>
<evidence type="ECO:0000313" key="11">
    <source>
        <dbReference type="Proteomes" id="UP000216339"/>
    </source>
</evidence>
<evidence type="ECO:0000256" key="7">
    <source>
        <dbReference type="ARBA" id="ARBA00023146"/>
    </source>
</evidence>
<feature type="binding site" evidence="8">
    <location>
        <begin position="340"/>
        <end position="344"/>
    </location>
    <ligand>
        <name>substrate</name>
    </ligand>
</feature>
<evidence type="ECO:0000256" key="1">
    <source>
        <dbReference type="ARBA" id="ARBA00008226"/>
    </source>
</evidence>
<evidence type="ECO:0000313" key="10">
    <source>
        <dbReference type="EMBL" id="PAP76185.1"/>
    </source>
</evidence>
<dbReference type="GO" id="GO:0070062">
    <property type="term" value="C:extracellular exosome"/>
    <property type="evidence" value="ECO:0007669"/>
    <property type="project" value="UniProtKB-ARBA"/>
</dbReference>
<dbReference type="EC" id="6.1.1.14" evidence="8"/>
<protein>
    <recommendedName>
        <fullName evidence="8">Glycine--tRNA ligase</fullName>
        <ecNumber evidence="8">6.1.1.14</ecNumber>
    </recommendedName>
    <alternativeName>
        <fullName evidence="8">Glycyl-tRNA synthetase</fullName>
        <shortName evidence="8">GlyRS</shortName>
    </alternativeName>
</protein>
<dbReference type="GO" id="GO:0006426">
    <property type="term" value="P:glycyl-tRNA aminoacylation"/>
    <property type="evidence" value="ECO:0007669"/>
    <property type="project" value="UniProtKB-UniRule"/>
</dbReference>
<dbReference type="InterPro" id="IPR004154">
    <property type="entry name" value="Anticodon-bd"/>
</dbReference>
<dbReference type="Gene3D" id="3.30.930.10">
    <property type="entry name" value="Bira Bifunctional Protein, Domain 2"/>
    <property type="match status" value="1"/>
</dbReference>
<dbReference type="GO" id="GO:0005737">
    <property type="term" value="C:cytoplasm"/>
    <property type="evidence" value="ECO:0007669"/>
    <property type="project" value="UniProtKB-SubCell"/>
</dbReference>
<organism evidence="10 11">
    <name type="scientific">Rubrivirga marina</name>
    <dbReference type="NCBI Taxonomy" id="1196024"/>
    <lineage>
        <taxon>Bacteria</taxon>
        <taxon>Pseudomonadati</taxon>
        <taxon>Rhodothermota</taxon>
        <taxon>Rhodothermia</taxon>
        <taxon>Rhodothermales</taxon>
        <taxon>Rubricoccaceae</taxon>
        <taxon>Rubrivirga</taxon>
    </lineage>
</organism>
<dbReference type="CDD" id="cd00858">
    <property type="entry name" value="GlyRS_anticodon"/>
    <property type="match status" value="1"/>
</dbReference>
<feature type="binding site" evidence="8">
    <location>
        <begin position="233"/>
        <end position="237"/>
    </location>
    <ligand>
        <name>substrate</name>
    </ligand>
</feature>
<evidence type="ECO:0000256" key="8">
    <source>
        <dbReference type="HAMAP-Rule" id="MF_00253"/>
    </source>
</evidence>
<dbReference type="EMBL" id="MQWD01000001">
    <property type="protein sequence ID" value="PAP76185.1"/>
    <property type="molecule type" value="Genomic_DNA"/>
</dbReference>
<dbReference type="NCBIfam" id="NF003211">
    <property type="entry name" value="PRK04173.1"/>
    <property type="match status" value="1"/>
</dbReference>
<comment type="similarity">
    <text evidence="1 8">Belongs to the class-II aminoacyl-tRNA synthetase family.</text>
</comment>
<evidence type="ECO:0000259" key="9">
    <source>
        <dbReference type="PROSITE" id="PS50862"/>
    </source>
</evidence>
<dbReference type="SUPFAM" id="SSF52954">
    <property type="entry name" value="Class II aaRS ABD-related"/>
    <property type="match status" value="1"/>
</dbReference>
<feature type="binding site" evidence="8">
    <location>
        <begin position="344"/>
        <end position="347"/>
    </location>
    <ligand>
        <name>ATP</name>
        <dbReference type="ChEBI" id="CHEBI:30616"/>
    </ligand>
</feature>
<comment type="subunit">
    <text evidence="8">Homodimer.</text>
</comment>
<dbReference type="InterPro" id="IPR045864">
    <property type="entry name" value="aa-tRNA-synth_II/BPL/LPL"/>
</dbReference>
<dbReference type="HAMAP" id="MF_00253_B">
    <property type="entry name" value="Gly_tRNA_synth_B"/>
    <property type="match status" value="1"/>
</dbReference>
<dbReference type="InterPro" id="IPR027031">
    <property type="entry name" value="Gly-tRNA_synthase/POLG2"/>
</dbReference>
<keyword evidence="4 8" id="KW-0547">Nucleotide-binding</keyword>
<reference evidence="10 11" key="1">
    <citation type="submission" date="2016-11" db="EMBL/GenBank/DDBJ databases">
        <title>Study of marine rhodopsin-containing bacteria.</title>
        <authorList>
            <person name="Yoshizawa S."/>
            <person name="Kumagai Y."/>
            <person name="Kogure K."/>
        </authorList>
    </citation>
    <scope>NUCLEOTIDE SEQUENCE [LARGE SCALE GENOMIC DNA]</scope>
    <source>
        <strain evidence="10 11">SAORIC-28</strain>
    </source>
</reference>
<dbReference type="GO" id="GO:0004820">
    <property type="term" value="F:glycine-tRNA ligase activity"/>
    <property type="evidence" value="ECO:0007669"/>
    <property type="project" value="UniProtKB-UniRule"/>
</dbReference>
<feature type="binding site" evidence="8">
    <location>
        <position position="186"/>
    </location>
    <ligand>
        <name>substrate</name>
    </ligand>
</feature>
<keyword evidence="11" id="KW-1185">Reference proteome</keyword>
<dbReference type="InterPro" id="IPR033731">
    <property type="entry name" value="GlyRS-like_core"/>
</dbReference>
<dbReference type="PANTHER" id="PTHR10745">
    <property type="entry name" value="GLYCYL-TRNA SYNTHETASE/DNA POLYMERASE SUBUNIT GAMMA-2"/>
    <property type="match status" value="1"/>
</dbReference>
<evidence type="ECO:0000256" key="6">
    <source>
        <dbReference type="ARBA" id="ARBA00022917"/>
    </source>
</evidence>
<dbReference type="InterPro" id="IPR002315">
    <property type="entry name" value="tRNA-synt_gly"/>
</dbReference>
<evidence type="ECO:0000256" key="3">
    <source>
        <dbReference type="ARBA" id="ARBA00022598"/>
    </source>
</evidence>
<dbReference type="Gene3D" id="3.40.50.800">
    <property type="entry name" value="Anticodon-binding domain"/>
    <property type="match status" value="1"/>
</dbReference>